<dbReference type="Proteomes" id="UP001596425">
    <property type="component" value="Unassembled WGS sequence"/>
</dbReference>
<keyword evidence="2" id="KW-1185">Reference proteome</keyword>
<dbReference type="InterPro" id="IPR006311">
    <property type="entry name" value="TAT_signal"/>
</dbReference>
<dbReference type="RefSeq" id="WP_193194390.1">
    <property type="nucleotide sequence ID" value="NZ_JACZFR010000059.1"/>
</dbReference>
<evidence type="ECO:0000313" key="1">
    <source>
        <dbReference type="EMBL" id="MFC6631961.1"/>
    </source>
</evidence>
<proteinExistence type="predicted"/>
<dbReference type="PROSITE" id="PS51318">
    <property type="entry name" value="TAT"/>
    <property type="match status" value="1"/>
</dbReference>
<evidence type="ECO:0000313" key="2">
    <source>
        <dbReference type="Proteomes" id="UP001596425"/>
    </source>
</evidence>
<dbReference type="Gene3D" id="3.20.20.140">
    <property type="entry name" value="Metal-dependent hydrolases"/>
    <property type="match status" value="1"/>
</dbReference>
<protein>
    <submittedName>
        <fullName evidence="1">Dipeptidase</fullName>
    </submittedName>
</protein>
<dbReference type="Pfam" id="PF01244">
    <property type="entry name" value="Peptidase_M19"/>
    <property type="match status" value="1"/>
</dbReference>
<reference evidence="2" key="1">
    <citation type="journal article" date="2019" name="Int. J. Syst. Evol. Microbiol.">
        <title>The Global Catalogue of Microorganisms (GCM) 10K type strain sequencing project: providing services to taxonomists for standard genome sequencing and annotation.</title>
        <authorList>
            <consortium name="The Broad Institute Genomics Platform"/>
            <consortium name="The Broad Institute Genome Sequencing Center for Infectious Disease"/>
            <person name="Wu L."/>
            <person name="Ma J."/>
        </authorList>
    </citation>
    <scope>NUCLEOTIDE SEQUENCE [LARGE SCALE GENOMIC DNA]</scope>
    <source>
        <strain evidence="2">CGMCC 1.13718</strain>
    </source>
</reference>
<dbReference type="InterPro" id="IPR008257">
    <property type="entry name" value="Pept_M19"/>
</dbReference>
<dbReference type="SUPFAM" id="SSF51556">
    <property type="entry name" value="Metallo-dependent hydrolases"/>
    <property type="match status" value="1"/>
</dbReference>
<organism evidence="1 2">
    <name type="scientific">Microbulbifer taiwanensis</name>
    <dbReference type="NCBI Taxonomy" id="986746"/>
    <lineage>
        <taxon>Bacteria</taxon>
        <taxon>Pseudomonadati</taxon>
        <taxon>Pseudomonadota</taxon>
        <taxon>Gammaproteobacteria</taxon>
        <taxon>Cellvibrionales</taxon>
        <taxon>Microbulbiferaceae</taxon>
        <taxon>Microbulbifer</taxon>
    </lineage>
</organism>
<gene>
    <name evidence="1" type="ORF">ACFQBM_01640</name>
</gene>
<sequence length="396" mass="43604">MDSNNKTDKNISRRSFLRSGLTAAIAAPMLNFGAFKVFAASEKRYSGKVIELVNGTQVFDMLSLINPLGNMIAAGVSDKPKLMDGHKISEEYLSFLLASGTDVFHPAIDVRAEQGLAFVARLNALVAEHPNSLQRIDAIEDLSRLKKGERVGFIVGTQNSDHFTELDDINHFYTLGQRISQLTYNSRNLIGTGSTDRSDGGLSDYGVQVVERMNRVGMAVDVSHCGDTTTLDAFEVSQKPVLITHSNVRALAGGHVRCKPDEAIQAMARSGSVMGITGVRQFVSDKEPTNVEHIVDHIDYVAKLVGVEHAGIGSDMDMDGYDDIPEPYLSAIRANYKDSYAFREKLDTDGFDHPKRIFDLTDAMVRRGYSDGDIRLILGGNFKRVLGEIWHSESDR</sequence>
<accession>A0ABW1YHF4</accession>
<name>A0ABW1YHF4_9GAMM</name>
<dbReference type="EMBL" id="JBHSVR010000001">
    <property type="protein sequence ID" value="MFC6631961.1"/>
    <property type="molecule type" value="Genomic_DNA"/>
</dbReference>
<comment type="caution">
    <text evidence="1">The sequence shown here is derived from an EMBL/GenBank/DDBJ whole genome shotgun (WGS) entry which is preliminary data.</text>
</comment>
<dbReference type="PANTHER" id="PTHR10443:SF12">
    <property type="entry name" value="DIPEPTIDASE"/>
    <property type="match status" value="1"/>
</dbReference>
<dbReference type="InterPro" id="IPR032466">
    <property type="entry name" value="Metal_Hydrolase"/>
</dbReference>
<dbReference type="PROSITE" id="PS51365">
    <property type="entry name" value="RENAL_DIPEPTIDASE_2"/>
    <property type="match status" value="1"/>
</dbReference>
<dbReference type="PANTHER" id="PTHR10443">
    <property type="entry name" value="MICROSOMAL DIPEPTIDASE"/>
    <property type="match status" value="1"/>
</dbReference>